<dbReference type="InterPro" id="IPR027417">
    <property type="entry name" value="P-loop_NTPase"/>
</dbReference>
<evidence type="ECO:0000256" key="8">
    <source>
        <dbReference type="ARBA" id="ARBA00022884"/>
    </source>
</evidence>
<keyword evidence="9 10" id="KW-0342">GTP-binding</keyword>
<dbReference type="GO" id="GO:0005737">
    <property type="term" value="C:cytoplasm"/>
    <property type="evidence" value="ECO:0007669"/>
    <property type="project" value="UniProtKB-SubCell"/>
</dbReference>
<dbReference type="Gene3D" id="3.40.50.300">
    <property type="entry name" value="P-loop containing nucleotide triphosphate hydrolases"/>
    <property type="match status" value="1"/>
</dbReference>
<dbReference type="PROSITE" id="PS50936">
    <property type="entry name" value="ENGC_GTPASE"/>
    <property type="match status" value="1"/>
</dbReference>
<proteinExistence type="inferred from homology"/>
<dbReference type="Proteomes" id="UP000516160">
    <property type="component" value="Chromosome"/>
</dbReference>
<feature type="binding site" evidence="10">
    <location>
        <position position="290"/>
    </location>
    <ligand>
        <name>Zn(2+)</name>
        <dbReference type="ChEBI" id="CHEBI:29105"/>
    </ligand>
</feature>
<keyword evidence="14" id="KW-1185">Reference proteome</keyword>
<protein>
    <recommendedName>
        <fullName evidence="10">Small ribosomal subunit biogenesis GTPase RsgA</fullName>
        <ecNumber evidence="10">3.6.1.-</ecNumber>
    </recommendedName>
</protein>
<evidence type="ECO:0000259" key="12">
    <source>
        <dbReference type="PROSITE" id="PS51721"/>
    </source>
</evidence>
<dbReference type="InterPro" id="IPR010914">
    <property type="entry name" value="RsgA_GTPase_dom"/>
</dbReference>
<gene>
    <name evidence="10 13" type="primary">rsgA</name>
    <name evidence="13" type="ORF">HYG86_07070</name>
</gene>
<evidence type="ECO:0000256" key="9">
    <source>
        <dbReference type="ARBA" id="ARBA00023134"/>
    </source>
</evidence>
<feature type="binding site" evidence="10">
    <location>
        <position position="283"/>
    </location>
    <ligand>
        <name>Zn(2+)</name>
        <dbReference type="ChEBI" id="CHEBI:29105"/>
    </ligand>
</feature>
<accession>A0A7G9W796</accession>
<keyword evidence="3 10" id="KW-0479">Metal-binding</keyword>
<dbReference type="CDD" id="cd01854">
    <property type="entry name" value="YjeQ_EngC"/>
    <property type="match status" value="1"/>
</dbReference>
<dbReference type="SUPFAM" id="SSF52540">
    <property type="entry name" value="P-loop containing nucleoside triphosphate hydrolases"/>
    <property type="match status" value="1"/>
</dbReference>
<evidence type="ECO:0000259" key="11">
    <source>
        <dbReference type="PROSITE" id="PS50936"/>
    </source>
</evidence>
<feature type="binding site" evidence="10">
    <location>
        <position position="296"/>
    </location>
    <ligand>
        <name>Zn(2+)</name>
        <dbReference type="ChEBI" id="CHEBI:29105"/>
    </ligand>
</feature>
<dbReference type="NCBIfam" id="TIGR00157">
    <property type="entry name" value="ribosome small subunit-dependent GTPase A"/>
    <property type="match status" value="1"/>
</dbReference>
<name>A0A7G9W796_ALKCA</name>
<keyword evidence="1 10" id="KW-0963">Cytoplasm</keyword>
<feature type="binding site" evidence="10">
    <location>
        <begin position="149"/>
        <end position="152"/>
    </location>
    <ligand>
        <name>GTP</name>
        <dbReference type="ChEBI" id="CHEBI:37565"/>
    </ligand>
</feature>
<keyword evidence="8 10" id="KW-0694">RNA-binding</keyword>
<keyword evidence="6 10" id="KW-0378">Hydrolase</keyword>
<keyword evidence="2 10" id="KW-0690">Ribosome biogenesis</keyword>
<dbReference type="PROSITE" id="PS51721">
    <property type="entry name" value="G_CP"/>
    <property type="match status" value="1"/>
</dbReference>
<keyword evidence="4 10" id="KW-0699">rRNA-binding</keyword>
<feature type="binding site" evidence="10">
    <location>
        <begin position="203"/>
        <end position="211"/>
    </location>
    <ligand>
        <name>GTP</name>
        <dbReference type="ChEBI" id="CHEBI:37565"/>
    </ligand>
</feature>
<organism evidence="13 14">
    <name type="scientific">Alkalicella caledoniensis</name>
    <dbReference type="NCBI Taxonomy" id="2731377"/>
    <lineage>
        <taxon>Bacteria</taxon>
        <taxon>Bacillati</taxon>
        <taxon>Bacillota</taxon>
        <taxon>Clostridia</taxon>
        <taxon>Eubacteriales</taxon>
        <taxon>Proteinivoracaceae</taxon>
        <taxon>Alkalicella</taxon>
    </lineage>
</organism>
<evidence type="ECO:0000256" key="4">
    <source>
        <dbReference type="ARBA" id="ARBA00022730"/>
    </source>
</evidence>
<dbReference type="AlphaFoldDB" id="A0A7G9W796"/>
<evidence type="ECO:0000256" key="6">
    <source>
        <dbReference type="ARBA" id="ARBA00022801"/>
    </source>
</evidence>
<comment type="subunit">
    <text evidence="10">Monomer. Associates with 30S ribosomal subunit, binds 16S rRNA.</text>
</comment>
<dbReference type="RefSeq" id="WP_213168349.1">
    <property type="nucleotide sequence ID" value="NZ_CP058559.1"/>
</dbReference>
<comment type="function">
    <text evidence="10">One of several proteins that assist in the late maturation steps of the functional core of the 30S ribosomal subunit. Helps release RbfA from mature subunits. May play a role in the assembly of ribosomal proteins into the subunit. Circularly permuted GTPase that catalyzes slow GTP hydrolysis, GTPase activity is stimulated by the 30S ribosomal subunit.</text>
</comment>
<feature type="domain" description="CP-type G" evidence="12">
    <location>
        <begin position="101"/>
        <end position="261"/>
    </location>
</feature>
<evidence type="ECO:0000256" key="2">
    <source>
        <dbReference type="ARBA" id="ARBA00022517"/>
    </source>
</evidence>
<evidence type="ECO:0000256" key="1">
    <source>
        <dbReference type="ARBA" id="ARBA00022490"/>
    </source>
</evidence>
<dbReference type="GO" id="GO:0005525">
    <property type="term" value="F:GTP binding"/>
    <property type="evidence" value="ECO:0007669"/>
    <property type="project" value="UniProtKB-UniRule"/>
</dbReference>
<comment type="cofactor">
    <cofactor evidence="10">
        <name>Zn(2+)</name>
        <dbReference type="ChEBI" id="CHEBI:29105"/>
    </cofactor>
    <text evidence="10">Binds 1 zinc ion per subunit.</text>
</comment>
<dbReference type="HAMAP" id="MF_01820">
    <property type="entry name" value="GTPase_RsgA"/>
    <property type="match status" value="1"/>
</dbReference>
<evidence type="ECO:0000313" key="13">
    <source>
        <dbReference type="EMBL" id="QNO14558.1"/>
    </source>
</evidence>
<dbReference type="PANTHER" id="PTHR32120">
    <property type="entry name" value="SMALL RIBOSOMAL SUBUNIT BIOGENESIS GTPASE RSGA"/>
    <property type="match status" value="1"/>
</dbReference>
<dbReference type="GO" id="GO:0046872">
    <property type="term" value="F:metal ion binding"/>
    <property type="evidence" value="ECO:0007669"/>
    <property type="project" value="UniProtKB-KW"/>
</dbReference>
<evidence type="ECO:0000256" key="3">
    <source>
        <dbReference type="ARBA" id="ARBA00022723"/>
    </source>
</evidence>
<dbReference type="PANTHER" id="PTHR32120:SF10">
    <property type="entry name" value="SMALL RIBOSOMAL SUBUNIT BIOGENESIS GTPASE RSGA"/>
    <property type="match status" value="1"/>
</dbReference>
<dbReference type="GO" id="GO:0042274">
    <property type="term" value="P:ribosomal small subunit biogenesis"/>
    <property type="evidence" value="ECO:0007669"/>
    <property type="project" value="UniProtKB-UniRule"/>
</dbReference>
<dbReference type="InterPro" id="IPR030378">
    <property type="entry name" value="G_CP_dom"/>
</dbReference>
<dbReference type="Pfam" id="PF03193">
    <property type="entry name" value="RsgA_GTPase"/>
    <property type="match status" value="1"/>
</dbReference>
<dbReference type="GO" id="GO:0003924">
    <property type="term" value="F:GTPase activity"/>
    <property type="evidence" value="ECO:0007669"/>
    <property type="project" value="UniProtKB-UniRule"/>
</dbReference>
<keyword evidence="7 10" id="KW-0862">Zinc</keyword>
<dbReference type="EMBL" id="CP058559">
    <property type="protein sequence ID" value="QNO14558.1"/>
    <property type="molecule type" value="Genomic_DNA"/>
</dbReference>
<evidence type="ECO:0000256" key="7">
    <source>
        <dbReference type="ARBA" id="ARBA00022833"/>
    </source>
</evidence>
<comment type="similarity">
    <text evidence="10">Belongs to the TRAFAC class YlqF/YawG GTPase family. RsgA subfamily.</text>
</comment>
<evidence type="ECO:0000313" key="14">
    <source>
        <dbReference type="Proteomes" id="UP000516160"/>
    </source>
</evidence>
<keyword evidence="5 10" id="KW-0547">Nucleotide-binding</keyword>
<feature type="domain" description="EngC GTPase" evidence="11">
    <location>
        <begin position="110"/>
        <end position="259"/>
    </location>
</feature>
<evidence type="ECO:0000256" key="10">
    <source>
        <dbReference type="HAMAP-Rule" id="MF_01820"/>
    </source>
</evidence>
<dbReference type="InterPro" id="IPR004881">
    <property type="entry name" value="Ribosome_biogen_GTPase_RsgA"/>
</dbReference>
<sequence length="363" mass="41163">MNLTNYGWNEKWEDNFLNLNQREKLVPARVSAVYSERYDIFTTEGEKQAKMSGKMIYESLYAAKNPAVGDWVAVENNPNGPWIIKGVLPRQSCLQRQGINGEVESQVIGSNVDKCILVQSLLGDYSIARLERYVAMVWDSGSIPMIVLTKADLLEEEEVIDKIGEVESAFPGVDIMAISSITKKGIDKLMPLLEPTKTYMVMGSSGVGKSTLLNVLMGEEIMETADVREADQKGRHTTTHRQMFTLENGALYIDTPGMRELALFNFQGLNKTFSDVAEIARTCKFNNCTHEDEPDCAVREALESGSLTVERWESYIKLKKEERVYKSKQIRLQKKIANAKVKKQKVHYKDFKRGKTGKIEYQY</sequence>
<dbReference type="EC" id="3.6.1.-" evidence="10"/>
<comment type="subcellular location">
    <subcellularLocation>
        <location evidence="10">Cytoplasm</location>
    </subcellularLocation>
</comment>
<dbReference type="KEGG" id="acae:HYG86_07070"/>
<evidence type="ECO:0000256" key="5">
    <source>
        <dbReference type="ARBA" id="ARBA00022741"/>
    </source>
</evidence>
<dbReference type="GO" id="GO:0019843">
    <property type="term" value="F:rRNA binding"/>
    <property type="evidence" value="ECO:0007669"/>
    <property type="project" value="UniProtKB-KW"/>
</dbReference>
<feature type="binding site" evidence="10">
    <location>
        <position position="288"/>
    </location>
    <ligand>
        <name>Zn(2+)</name>
        <dbReference type="ChEBI" id="CHEBI:29105"/>
    </ligand>
</feature>
<reference evidence="13 14" key="1">
    <citation type="submission" date="2020-07" db="EMBL/GenBank/DDBJ databases">
        <title>Alkalicella. sp. LB2 genome.</title>
        <authorList>
            <person name="Postec A."/>
            <person name="Quemeneur M."/>
        </authorList>
    </citation>
    <scope>NUCLEOTIDE SEQUENCE [LARGE SCALE GENOMIC DNA]</scope>
    <source>
        <strain evidence="13 14">LB2</strain>
    </source>
</reference>
<dbReference type="Gene3D" id="1.10.40.50">
    <property type="entry name" value="Probable gtpase engc, domain 3"/>
    <property type="match status" value="1"/>
</dbReference>